<name>A0A4Z0WEH5_9GAMM</name>
<feature type="chain" id="PRO_5021343667" evidence="1">
    <location>
        <begin position="27"/>
        <end position="422"/>
    </location>
</feature>
<feature type="signal peptide" evidence="1">
    <location>
        <begin position="1"/>
        <end position="26"/>
    </location>
</feature>
<gene>
    <name evidence="2" type="ORF">E4656_11240</name>
</gene>
<sequence>MDRARFCTQALAIGACLLPLPLSANSLPVDLFLADDYSLDPEALGYHIVAPPPTAVSTFSQRLEGGREQGLTALTTRLRSRLQHPFSELMHAAITVEADLNAPVRWDRIADDRLQFQGRVDEAAVHFEEGRWQLAAGWQESSWGTVEGAHVLDVLSPQTLDVTEDIGGRKQPQLSIQGSVRIATLDLSAWLFPDPLATREAQQQSAQNGTEAADPGFALQLSSRAPRSVTTLHLARLSSDTPVQVTASEPATRDPYWLFGLSSRVPVGPVEWRGELVYKSSLYPADAPTPSAPIPSADSSAHGRLEGATGLRIITRRFGEWEGFMTARRWFDDQALIDTEAWQNELALSWLDSWYANRISTRLSVYGSFSDAYLTGVARTGWHYDHGSELSLTLTQYFADDGTPFADRHRQTRYLAQWQYRF</sequence>
<comment type="caution">
    <text evidence="2">The sequence shown here is derived from an EMBL/GenBank/DDBJ whole genome shotgun (WGS) entry which is preliminary data.</text>
</comment>
<dbReference type="OrthoDB" id="9763101at2"/>
<dbReference type="Proteomes" id="UP000297475">
    <property type="component" value="Unassembled WGS sequence"/>
</dbReference>
<reference evidence="2 3" key="1">
    <citation type="submission" date="2019-04" db="EMBL/GenBank/DDBJ databases">
        <title>Natronospirillum operosus gen. nov., sp. nov., a haloalkaliphilic satellite isolated from decaying biomass of laboratory culture of cyanobacterium Geitlerinema sp. and proposal of Natronospirillaceae fam. nov. and Saccharospirillaceae fam. nov.</title>
        <authorList>
            <person name="Kevbrin V."/>
            <person name="Boltyanskaya Y."/>
            <person name="Koziaeva V."/>
            <person name="Grouzdev D.S."/>
            <person name="Park M."/>
            <person name="Cho J."/>
        </authorList>
    </citation>
    <scope>NUCLEOTIDE SEQUENCE [LARGE SCALE GENOMIC DNA]</scope>
    <source>
        <strain evidence="2 3">G-116</strain>
    </source>
</reference>
<evidence type="ECO:0000256" key="1">
    <source>
        <dbReference type="SAM" id="SignalP"/>
    </source>
</evidence>
<protein>
    <submittedName>
        <fullName evidence="2">Uncharacterized protein</fullName>
    </submittedName>
</protein>
<dbReference type="AlphaFoldDB" id="A0A4Z0WEH5"/>
<dbReference type="RefSeq" id="WP_135483378.1">
    <property type="nucleotide sequence ID" value="NZ_SRMF01000004.1"/>
</dbReference>
<dbReference type="EMBL" id="SRMF01000004">
    <property type="protein sequence ID" value="TGG92706.1"/>
    <property type="molecule type" value="Genomic_DNA"/>
</dbReference>
<evidence type="ECO:0000313" key="3">
    <source>
        <dbReference type="Proteomes" id="UP000297475"/>
    </source>
</evidence>
<organism evidence="2 3">
    <name type="scientific">Natronospirillum operosum</name>
    <dbReference type="NCBI Taxonomy" id="2759953"/>
    <lineage>
        <taxon>Bacteria</taxon>
        <taxon>Pseudomonadati</taxon>
        <taxon>Pseudomonadota</taxon>
        <taxon>Gammaproteobacteria</taxon>
        <taxon>Oceanospirillales</taxon>
        <taxon>Natronospirillaceae</taxon>
        <taxon>Natronospirillum</taxon>
    </lineage>
</organism>
<keyword evidence="1" id="KW-0732">Signal</keyword>
<keyword evidence="3" id="KW-1185">Reference proteome</keyword>
<evidence type="ECO:0000313" key="2">
    <source>
        <dbReference type="EMBL" id="TGG92706.1"/>
    </source>
</evidence>
<accession>A0A4Z0WEH5</accession>
<proteinExistence type="predicted"/>
<dbReference type="PROSITE" id="PS51257">
    <property type="entry name" value="PROKAR_LIPOPROTEIN"/>
    <property type="match status" value="1"/>
</dbReference>